<protein>
    <submittedName>
        <fullName evidence="2">Uncharacterized protein</fullName>
    </submittedName>
</protein>
<accession>A0A8J5F5S5</accession>
<sequence length="162" mass="16945">MGLNASKRVERVLSSSPEFDAACEAVYDRCLSEAQHAFPGVRRYQLVEAAAGLYGLISGDITLVGRWVPKPPGRAQVDATIRRVLPGASDDLAWAEFRAFAVDLFRDAVLAGAGRAVLRCVPIGVAGIAGLGVATRAGGEVIARIMGVYAVGITAAVYLSLS</sequence>
<dbReference type="PANTHER" id="PTHR36743:SF1">
    <property type="entry name" value="OS04G0495300 PROTEIN"/>
    <property type="match status" value="1"/>
</dbReference>
<dbReference type="EMBL" id="JACMSC010000017">
    <property type="protein sequence ID" value="KAG6479267.1"/>
    <property type="molecule type" value="Genomic_DNA"/>
</dbReference>
<evidence type="ECO:0000313" key="2">
    <source>
        <dbReference type="EMBL" id="KAG6479267.1"/>
    </source>
</evidence>
<name>A0A8J5F5S5_ZINOF</name>
<dbReference type="Proteomes" id="UP000734854">
    <property type="component" value="Unassembled WGS sequence"/>
</dbReference>
<keyword evidence="3" id="KW-1185">Reference proteome</keyword>
<evidence type="ECO:0000256" key="1">
    <source>
        <dbReference type="SAM" id="Phobius"/>
    </source>
</evidence>
<keyword evidence="1" id="KW-1133">Transmembrane helix</keyword>
<dbReference type="AlphaFoldDB" id="A0A8J5F5S5"/>
<dbReference type="OrthoDB" id="1885878at2759"/>
<gene>
    <name evidence="2" type="ORF">ZIOFF_062729</name>
</gene>
<keyword evidence="1" id="KW-0472">Membrane</keyword>
<feature type="transmembrane region" description="Helical" evidence="1">
    <location>
        <begin position="141"/>
        <end position="161"/>
    </location>
</feature>
<reference evidence="2 3" key="1">
    <citation type="submission" date="2020-08" db="EMBL/GenBank/DDBJ databases">
        <title>Plant Genome Project.</title>
        <authorList>
            <person name="Zhang R.-G."/>
        </authorList>
    </citation>
    <scope>NUCLEOTIDE SEQUENCE [LARGE SCALE GENOMIC DNA]</scope>
    <source>
        <tissue evidence="2">Rhizome</tissue>
    </source>
</reference>
<comment type="caution">
    <text evidence="2">The sequence shown here is derived from an EMBL/GenBank/DDBJ whole genome shotgun (WGS) entry which is preliminary data.</text>
</comment>
<organism evidence="2 3">
    <name type="scientific">Zingiber officinale</name>
    <name type="common">Ginger</name>
    <name type="synonym">Amomum zingiber</name>
    <dbReference type="NCBI Taxonomy" id="94328"/>
    <lineage>
        <taxon>Eukaryota</taxon>
        <taxon>Viridiplantae</taxon>
        <taxon>Streptophyta</taxon>
        <taxon>Embryophyta</taxon>
        <taxon>Tracheophyta</taxon>
        <taxon>Spermatophyta</taxon>
        <taxon>Magnoliopsida</taxon>
        <taxon>Liliopsida</taxon>
        <taxon>Zingiberales</taxon>
        <taxon>Zingiberaceae</taxon>
        <taxon>Zingiber</taxon>
    </lineage>
</organism>
<feature type="transmembrane region" description="Helical" evidence="1">
    <location>
        <begin position="116"/>
        <end position="135"/>
    </location>
</feature>
<proteinExistence type="predicted"/>
<keyword evidence="1" id="KW-0812">Transmembrane</keyword>
<evidence type="ECO:0000313" key="3">
    <source>
        <dbReference type="Proteomes" id="UP000734854"/>
    </source>
</evidence>
<dbReference type="PANTHER" id="PTHR36743">
    <property type="entry name" value="OS04G0495300 PROTEIN"/>
    <property type="match status" value="1"/>
</dbReference>